<keyword evidence="2" id="KW-0472">Membrane</keyword>
<evidence type="ECO:0000256" key="1">
    <source>
        <dbReference type="SAM" id="MobiDB-lite"/>
    </source>
</evidence>
<keyword evidence="2" id="KW-1133">Transmembrane helix</keyword>
<evidence type="ECO:0000313" key="3">
    <source>
        <dbReference type="EMBL" id="TDH20212.1"/>
    </source>
</evidence>
<sequence length="461" mass="47388">MDDSPSSTACQRHMPWVSGSHGMSALHSRTSNSVLSQQLLCVKISIAFHRACQCLRLFSGDSQPHACSIQPMGTRPGSESVKQWLLLAAITAALTSVFSIANVPAAPLVAGTLSAAALALLSRGPNVLASSIVQVTQGILGIHLVTLVHRDQLMTVFPQLPWIVTGAIATLAISAAGGFALHRVHHAHVGRPTAILASIAGGSTSLTTLAKDAGGEASIVASLQYLRVIAVTLSLPAVVYILSSGASADGGLVSGGNPNRMSFSDFALAAAVASCGYALGRAARLPSAALLGPMILGLTLEIVGVIPELRLPGYVAVLAFGVIGWQAGLRFTVNTVKKIAAMLPTATALVAVLIVASCIIGWPLARLDGGTVLDGYLAMSPGGIYAATETSANYSGDVAVVAVAQVTRIFLITLLTPLIAALLSRLSGRKRATLTSFPTMPPVGRRPQAPTRPASPAWSSK</sequence>
<accession>A0A4R5P8T9</accession>
<evidence type="ECO:0000313" key="4">
    <source>
        <dbReference type="Proteomes" id="UP000295627"/>
    </source>
</evidence>
<dbReference type="GO" id="GO:0010468">
    <property type="term" value="P:regulation of gene expression"/>
    <property type="evidence" value="ECO:0007669"/>
    <property type="project" value="InterPro"/>
</dbReference>
<organism evidence="3 4">
    <name type="scientific">Mycobacteroides franklinii</name>
    <dbReference type="NCBI Taxonomy" id="948102"/>
    <lineage>
        <taxon>Bacteria</taxon>
        <taxon>Bacillati</taxon>
        <taxon>Actinomycetota</taxon>
        <taxon>Actinomycetes</taxon>
        <taxon>Mycobacteriales</taxon>
        <taxon>Mycobacteriaceae</taxon>
        <taxon>Mycobacteroides</taxon>
    </lineage>
</organism>
<dbReference type="PANTHER" id="PTHR38457">
    <property type="entry name" value="REGULATOR ABRB-RELATED"/>
    <property type="match status" value="1"/>
</dbReference>
<feature type="transmembrane region" description="Helical" evidence="2">
    <location>
        <begin position="345"/>
        <end position="365"/>
    </location>
</feature>
<proteinExistence type="predicted"/>
<dbReference type="AlphaFoldDB" id="A0A4R5P8T9"/>
<dbReference type="InterPro" id="IPR017516">
    <property type="entry name" value="AbrB_dup"/>
</dbReference>
<feature type="transmembrane region" description="Helical" evidence="2">
    <location>
        <begin position="225"/>
        <end position="243"/>
    </location>
</feature>
<feature type="transmembrane region" description="Helical" evidence="2">
    <location>
        <begin position="160"/>
        <end position="181"/>
    </location>
</feature>
<dbReference type="NCBIfam" id="TIGR03082">
    <property type="entry name" value="Gneg_AbrB_dup"/>
    <property type="match status" value="1"/>
</dbReference>
<name>A0A4R5P8T9_9MYCO</name>
<dbReference type="InterPro" id="IPR007820">
    <property type="entry name" value="AbrB_fam"/>
</dbReference>
<feature type="region of interest" description="Disordered" evidence="1">
    <location>
        <begin position="436"/>
        <end position="461"/>
    </location>
</feature>
<feature type="transmembrane region" description="Helical" evidence="2">
    <location>
        <begin position="398"/>
        <end position="423"/>
    </location>
</feature>
<dbReference type="Pfam" id="PF05145">
    <property type="entry name" value="AbrB"/>
    <property type="match status" value="1"/>
</dbReference>
<feature type="transmembrane region" description="Helical" evidence="2">
    <location>
        <begin position="263"/>
        <end position="280"/>
    </location>
</feature>
<protein>
    <submittedName>
        <fullName evidence="3">AbrB family transcriptional regulator</fullName>
    </submittedName>
</protein>
<keyword evidence="2" id="KW-0812">Transmembrane</keyword>
<feature type="transmembrane region" description="Helical" evidence="2">
    <location>
        <begin position="84"/>
        <end position="107"/>
    </location>
</feature>
<dbReference type="PANTHER" id="PTHR38457:SF1">
    <property type="entry name" value="REGULATOR ABRB-RELATED"/>
    <property type="match status" value="1"/>
</dbReference>
<dbReference type="Proteomes" id="UP000295627">
    <property type="component" value="Unassembled WGS sequence"/>
</dbReference>
<dbReference type="EMBL" id="RXLR01000017">
    <property type="protein sequence ID" value="TDH20212.1"/>
    <property type="molecule type" value="Genomic_DNA"/>
</dbReference>
<feature type="transmembrane region" description="Helical" evidence="2">
    <location>
        <begin position="313"/>
        <end position="333"/>
    </location>
</feature>
<feature type="transmembrane region" description="Helical" evidence="2">
    <location>
        <begin position="287"/>
        <end position="307"/>
    </location>
</feature>
<comment type="caution">
    <text evidence="3">The sequence shown here is derived from an EMBL/GenBank/DDBJ whole genome shotgun (WGS) entry which is preliminary data.</text>
</comment>
<dbReference type="GO" id="GO:0016020">
    <property type="term" value="C:membrane"/>
    <property type="evidence" value="ECO:0007669"/>
    <property type="project" value="InterPro"/>
</dbReference>
<reference evidence="3 4" key="1">
    <citation type="journal article" date="2019" name="Sci. Rep.">
        <title>Extended insight into the Mycobacterium chelonae-abscessus complex through whole genome sequencing of Mycobacterium salmoniphilum outbreak and Mycobacterium salmoniphilum-like strains.</title>
        <authorList>
            <person name="Behra P.R.K."/>
            <person name="Das S."/>
            <person name="Pettersson B.M.F."/>
            <person name="Shirreff L."/>
            <person name="DuCote T."/>
            <person name="Jacobsson K.G."/>
            <person name="Ennis D.G."/>
            <person name="Kirsebom L.A."/>
        </authorList>
    </citation>
    <scope>NUCLEOTIDE SEQUENCE [LARGE SCALE GENOMIC DNA]</scope>
    <source>
        <strain evidence="3 4">DSM 45524</strain>
    </source>
</reference>
<evidence type="ECO:0000256" key="2">
    <source>
        <dbReference type="SAM" id="Phobius"/>
    </source>
</evidence>
<gene>
    <name evidence="3" type="ORF">EJ571_15580</name>
</gene>